<organism evidence="3 4">
    <name type="scientific">Rhizobium grahamii</name>
    <dbReference type="NCBI Taxonomy" id="1120045"/>
    <lineage>
        <taxon>Bacteria</taxon>
        <taxon>Pseudomonadati</taxon>
        <taxon>Pseudomonadota</taxon>
        <taxon>Alphaproteobacteria</taxon>
        <taxon>Hyphomicrobiales</taxon>
        <taxon>Rhizobiaceae</taxon>
        <taxon>Rhizobium/Agrobacterium group</taxon>
        <taxon>Rhizobium</taxon>
    </lineage>
</organism>
<dbReference type="PANTHER" id="PTHR33678:SF1">
    <property type="entry name" value="BLL1576 PROTEIN"/>
    <property type="match status" value="1"/>
</dbReference>
<dbReference type="Proteomes" id="UP000254939">
    <property type="component" value="Unassembled WGS sequence"/>
</dbReference>
<dbReference type="RefSeq" id="WP_244919961.1">
    <property type="nucleotide sequence ID" value="NZ_KZ857269.1"/>
</dbReference>
<dbReference type="AlphaFoldDB" id="A0A370KGB2"/>
<dbReference type="InterPro" id="IPR039552">
    <property type="entry name" value="IS66_C"/>
</dbReference>
<dbReference type="NCBIfam" id="NF033517">
    <property type="entry name" value="transpos_IS66"/>
    <property type="match status" value="1"/>
</dbReference>
<sequence>GSGPPMVAYRFEDSRGGRCVARHLSGFNGILQVDGHGAYTSMVKEQVKAGSNETIALAGCWAHVRRKFYELHIGGINQAATASVKAMSELWKIEDEIRGKDANVRAAARQERSAAIVANLFNIWEKELAKVSGKSKTAEAIRYAMTRRQSLERFLGDGRIEIDSNIVERAIRPQTITRKNSLFAGSEGGGNTWATIATLLQAAKMNNVDPLAWLTQTLVRMANGWPAQDIDALMPWNFESSVVG</sequence>
<dbReference type="Pfam" id="PF13817">
    <property type="entry name" value="DDE_Tnp_IS66_C"/>
    <property type="match status" value="1"/>
</dbReference>
<feature type="non-terminal residue" evidence="3">
    <location>
        <position position="1"/>
    </location>
</feature>
<evidence type="ECO:0000259" key="2">
    <source>
        <dbReference type="Pfam" id="PF13817"/>
    </source>
</evidence>
<gene>
    <name evidence="3" type="ORF">B5K06_32365</name>
</gene>
<dbReference type="Pfam" id="PF03050">
    <property type="entry name" value="DDE_Tnp_IS66"/>
    <property type="match status" value="1"/>
</dbReference>
<feature type="domain" description="Transposase IS66 C-terminal" evidence="2">
    <location>
        <begin position="198"/>
        <end position="236"/>
    </location>
</feature>
<name>A0A370KGB2_9HYPH</name>
<reference evidence="3 4" key="1">
    <citation type="submission" date="2017-03" db="EMBL/GenBank/DDBJ databases">
        <title>Genome analysis of Rhizobial strains effectives or ineffectives for nitrogen fixation isolated from bean seeds.</title>
        <authorList>
            <person name="Peralta H."/>
            <person name="Aguilar-Vera A."/>
            <person name="Mora Y."/>
            <person name="Vargas-Lagunas C."/>
            <person name="Girard L."/>
            <person name="Mora J."/>
        </authorList>
    </citation>
    <scope>NUCLEOTIDE SEQUENCE [LARGE SCALE GENOMIC DNA]</scope>
    <source>
        <strain evidence="3 4">CCGM3</strain>
    </source>
</reference>
<protein>
    <submittedName>
        <fullName evidence="3">IS66 family transposase</fullName>
    </submittedName>
</protein>
<dbReference type="InterPro" id="IPR052344">
    <property type="entry name" value="Transposase-related"/>
</dbReference>
<proteinExistence type="predicted"/>
<comment type="caution">
    <text evidence="3">The sequence shown here is derived from an EMBL/GenBank/DDBJ whole genome shotgun (WGS) entry which is preliminary data.</text>
</comment>
<dbReference type="PANTHER" id="PTHR33678">
    <property type="entry name" value="BLL1576 PROTEIN"/>
    <property type="match status" value="1"/>
</dbReference>
<evidence type="ECO:0000313" key="3">
    <source>
        <dbReference type="EMBL" id="RDJ02773.1"/>
    </source>
</evidence>
<evidence type="ECO:0000313" key="4">
    <source>
        <dbReference type="Proteomes" id="UP000254939"/>
    </source>
</evidence>
<dbReference type="InterPro" id="IPR004291">
    <property type="entry name" value="Transposase_IS66_central"/>
</dbReference>
<dbReference type="EMBL" id="NAAC01000046">
    <property type="protein sequence ID" value="RDJ02773.1"/>
    <property type="molecule type" value="Genomic_DNA"/>
</dbReference>
<evidence type="ECO:0000259" key="1">
    <source>
        <dbReference type="Pfam" id="PF03050"/>
    </source>
</evidence>
<accession>A0A370KGB2</accession>
<feature type="domain" description="Transposase IS66 central" evidence="1">
    <location>
        <begin position="3"/>
        <end position="191"/>
    </location>
</feature>